<evidence type="ECO:0000313" key="2">
    <source>
        <dbReference type="EMBL" id="BBO33949.1"/>
    </source>
</evidence>
<protein>
    <recommendedName>
        <fullName evidence="4">Inner membrane protein YbaN</fullName>
    </recommendedName>
</protein>
<reference evidence="3" key="1">
    <citation type="submission" date="2019-10" db="EMBL/GenBank/DDBJ databases">
        <title>Lacipirellula parvula gen. nov., sp. nov., representing a lineage of planctomycetes widespread in freshwater anoxic habitats, and description of the family Lacipirellulaceae.</title>
        <authorList>
            <person name="Dedysh S.N."/>
            <person name="Kulichevskaya I.S."/>
            <person name="Beletsky A.V."/>
            <person name="Rakitin A.L."/>
            <person name="Mardanov A.V."/>
            <person name="Ivanova A.A."/>
            <person name="Saltykova V.X."/>
            <person name="Rijpstra W.I.C."/>
            <person name="Sinninghe Damste J.S."/>
            <person name="Ravin N.V."/>
        </authorList>
    </citation>
    <scope>NUCLEOTIDE SEQUENCE [LARGE SCALE GENOMIC DNA]</scope>
    <source>
        <strain evidence="3">PX69</strain>
    </source>
</reference>
<feature type="transmembrane region" description="Helical" evidence="1">
    <location>
        <begin position="185"/>
        <end position="204"/>
    </location>
</feature>
<dbReference type="AlphaFoldDB" id="A0A5K7XLW5"/>
<feature type="transmembrane region" description="Helical" evidence="1">
    <location>
        <begin position="115"/>
        <end position="136"/>
    </location>
</feature>
<keyword evidence="1" id="KW-1133">Transmembrane helix</keyword>
<name>A0A5K7XLW5_9BACT</name>
<dbReference type="Pfam" id="PF04304">
    <property type="entry name" value="DUF454"/>
    <property type="match status" value="1"/>
</dbReference>
<dbReference type="PANTHER" id="PTHR35813">
    <property type="entry name" value="INNER MEMBRANE PROTEIN YBAN"/>
    <property type="match status" value="1"/>
</dbReference>
<evidence type="ECO:0000313" key="3">
    <source>
        <dbReference type="Proteomes" id="UP000326837"/>
    </source>
</evidence>
<dbReference type="KEGG" id="lpav:PLANPX_3561"/>
<keyword evidence="1" id="KW-0472">Membrane</keyword>
<dbReference type="Proteomes" id="UP000326837">
    <property type="component" value="Chromosome"/>
</dbReference>
<dbReference type="PANTHER" id="PTHR35813:SF1">
    <property type="entry name" value="INNER MEMBRANE PROTEIN YBAN"/>
    <property type="match status" value="1"/>
</dbReference>
<feature type="transmembrane region" description="Helical" evidence="1">
    <location>
        <begin position="210"/>
        <end position="227"/>
    </location>
</feature>
<evidence type="ECO:0008006" key="4">
    <source>
        <dbReference type="Google" id="ProtNLM"/>
    </source>
</evidence>
<keyword evidence="3" id="KW-1185">Reference proteome</keyword>
<dbReference type="GO" id="GO:0005886">
    <property type="term" value="C:plasma membrane"/>
    <property type="evidence" value="ECO:0007669"/>
    <property type="project" value="TreeGrafter"/>
</dbReference>
<dbReference type="EMBL" id="AP021861">
    <property type="protein sequence ID" value="BBO33949.1"/>
    <property type="molecule type" value="Genomic_DNA"/>
</dbReference>
<proteinExistence type="predicted"/>
<sequence>MPPPPPLYSIRFSRELSNDTARLHNLAAGLLRRPGVRAVVIDRSQLEAMLLPQRGAEVVLEDGGAHHDALAADQIALAADGATAADEIIHWQDTQGETLYCVRAQELATGWRRAALMLLTAVALVLALFGVLIPGLPTTPFVLLASYGLMRTSRRWHRWLLDSRLFGGVLRDWHLHRGIRAHVRVKALALLAIVVGVTCFWPTMPLGVKAIVLIGGLLGGAYVWRLPTAVMPGRAA</sequence>
<evidence type="ECO:0000256" key="1">
    <source>
        <dbReference type="SAM" id="Phobius"/>
    </source>
</evidence>
<accession>A0A5K7XLW5</accession>
<dbReference type="RefSeq" id="WP_152099617.1">
    <property type="nucleotide sequence ID" value="NZ_AP021861.1"/>
</dbReference>
<dbReference type="InterPro" id="IPR007401">
    <property type="entry name" value="DUF454"/>
</dbReference>
<keyword evidence="1" id="KW-0812">Transmembrane</keyword>
<organism evidence="2 3">
    <name type="scientific">Lacipirellula parvula</name>
    <dbReference type="NCBI Taxonomy" id="2650471"/>
    <lineage>
        <taxon>Bacteria</taxon>
        <taxon>Pseudomonadati</taxon>
        <taxon>Planctomycetota</taxon>
        <taxon>Planctomycetia</taxon>
        <taxon>Pirellulales</taxon>
        <taxon>Lacipirellulaceae</taxon>
        <taxon>Lacipirellula</taxon>
    </lineage>
</organism>
<gene>
    <name evidence="2" type="ORF">PLANPX_3561</name>
</gene>